<keyword evidence="3" id="KW-1185">Reference proteome</keyword>
<dbReference type="EMBL" id="CP020811">
    <property type="protein sequence ID" value="ART74368.1"/>
    <property type="molecule type" value="Genomic_DNA"/>
</dbReference>
<gene>
    <name evidence="2" type="ORF">BTO20_37755</name>
</gene>
<keyword evidence="2" id="KW-0614">Plasmid</keyword>
<geneLocation type="plasmid" evidence="2 3">
    <name>unnamed2</name>
</geneLocation>
<evidence type="ECO:0000313" key="2">
    <source>
        <dbReference type="EMBL" id="ART74368.1"/>
    </source>
</evidence>
<evidence type="ECO:0000313" key="3">
    <source>
        <dbReference type="Proteomes" id="UP000195331"/>
    </source>
</evidence>
<reference evidence="2 3" key="1">
    <citation type="submission" date="2017-04" db="EMBL/GenBank/DDBJ databases">
        <title>Whole Genome Sequence of 1,4-Dioxane Degrading Bacterium Mycobacterium dioxanotrophicus PH-06.</title>
        <authorList>
            <person name="He Y."/>
        </authorList>
    </citation>
    <scope>NUCLEOTIDE SEQUENCE [LARGE SCALE GENOMIC DNA]</scope>
    <source>
        <strain evidence="2 3">PH-06</strain>
        <plasmid evidence="2 3">unnamed2</plasmid>
    </source>
</reference>
<dbReference type="Proteomes" id="UP000195331">
    <property type="component" value="Plasmid unnamed2"/>
</dbReference>
<name>A0A1Y0CGG0_9MYCO</name>
<organism evidence="2 3">
    <name type="scientific">Mycobacterium dioxanotrophicus</name>
    <dbReference type="NCBI Taxonomy" id="482462"/>
    <lineage>
        <taxon>Bacteria</taxon>
        <taxon>Bacillati</taxon>
        <taxon>Actinomycetota</taxon>
        <taxon>Actinomycetes</taxon>
        <taxon>Mycobacteriales</taxon>
        <taxon>Mycobacteriaceae</taxon>
        <taxon>Mycobacterium</taxon>
    </lineage>
</organism>
<dbReference type="KEGG" id="mdx:BTO20_37755"/>
<protein>
    <submittedName>
        <fullName evidence="2">Uncharacterized protein</fullName>
    </submittedName>
</protein>
<proteinExistence type="predicted"/>
<accession>A0A1Y0CGG0</accession>
<dbReference type="AlphaFoldDB" id="A0A1Y0CGG0"/>
<evidence type="ECO:0000256" key="1">
    <source>
        <dbReference type="SAM" id="MobiDB-lite"/>
    </source>
</evidence>
<sequence length="105" mass="10998">MAAAEMVITHRPPTGINDDDDSLIPASPGYVVGRPPLAPNGYCMGTPTTTQLDARSIHGVTDVLYPYGFSVFDLASAGVDVHAYATTSWAGPGQGIAGYTMPERE</sequence>
<dbReference type="OrthoDB" id="9783591at2"/>
<feature type="region of interest" description="Disordered" evidence="1">
    <location>
        <begin position="1"/>
        <end position="22"/>
    </location>
</feature>
<dbReference type="RefSeq" id="WP_087083633.1">
    <property type="nucleotide sequence ID" value="NZ_CP020811.1"/>
</dbReference>